<keyword evidence="2" id="KW-1185">Reference proteome</keyword>
<accession>A0ABV2T5K3</accession>
<name>A0ABV2T5K3_9BACT</name>
<comment type="caution">
    <text evidence="1">The sequence shown here is derived from an EMBL/GenBank/DDBJ whole genome shotgun (WGS) entry which is preliminary data.</text>
</comment>
<dbReference type="RefSeq" id="WP_354660930.1">
    <property type="nucleotide sequence ID" value="NZ_JBEXAC010000001.1"/>
</dbReference>
<proteinExistence type="predicted"/>
<sequence length="243" mass="28372">MTNRLPLVTSVFFITLIKAYLQGTKTKNEIKQEVDGLFDWEEITSRYATQDVTFLLTRAAQNINENYYADIVEHISSTSDTIPTRAGLIHHLEQLLKGNIDQEDLYEWATWHNVDSDDDATAVFEDLAVAYFCLYLLPAQKQHLTEKKYQQALYIFRQKNSNMLKDKIALVLLIEKERQYFSFFLRDYLQGTKSIDELDVYLLNKFGMDHHSFPYMEALASSNTHHHNQDEMTVLLKKAAMEK</sequence>
<reference evidence="1 2" key="1">
    <citation type="submission" date="2024-06" db="EMBL/GenBank/DDBJ databases">
        <title>Chitinophaga defluvii sp. nov., isolated from municipal sewage.</title>
        <authorList>
            <person name="Zhang L."/>
        </authorList>
    </citation>
    <scope>NUCLEOTIDE SEQUENCE [LARGE SCALE GENOMIC DNA]</scope>
    <source>
        <strain evidence="1 2">H8</strain>
    </source>
</reference>
<gene>
    <name evidence="1" type="ORF">ABR189_12990</name>
</gene>
<evidence type="ECO:0000313" key="1">
    <source>
        <dbReference type="EMBL" id="MET6998295.1"/>
    </source>
</evidence>
<dbReference type="EMBL" id="JBEXAC010000001">
    <property type="protein sequence ID" value="MET6998295.1"/>
    <property type="molecule type" value="Genomic_DNA"/>
</dbReference>
<protein>
    <submittedName>
        <fullName evidence="1">Uncharacterized protein</fullName>
    </submittedName>
</protein>
<organism evidence="1 2">
    <name type="scientific">Chitinophaga defluvii</name>
    <dbReference type="NCBI Taxonomy" id="3163343"/>
    <lineage>
        <taxon>Bacteria</taxon>
        <taxon>Pseudomonadati</taxon>
        <taxon>Bacteroidota</taxon>
        <taxon>Chitinophagia</taxon>
        <taxon>Chitinophagales</taxon>
        <taxon>Chitinophagaceae</taxon>
        <taxon>Chitinophaga</taxon>
    </lineage>
</organism>
<evidence type="ECO:0000313" key="2">
    <source>
        <dbReference type="Proteomes" id="UP001549749"/>
    </source>
</evidence>
<dbReference type="Proteomes" id="UP001549749">
    <property type="component" value="Unassembled WGS sequence"/>
</dbReference>